<protein>
    <submittedName>
        <fullName evidence="1">Uncharacterized protein</fullName>
    </submittedName>
</protein>
<dbReference type="AlphaFoldDB" id="A0AAD7GXN2"/>
<comment type="caution">
    <text evidence="1">The sequence shown here is derived from an EMBL/GenBank/DDBJ whole genome shotgun (WGS) entry which is preliminary data.</text>
</comment>
<sequence>MAQSLQPTVYRWVTLRAPTSKLMPLQRPALDPQHAREELHILFFAYEHKKPWAIYQIPGLLPTVLANLAFHTRAETSPGRHSLPAFAPRLDFRWARIRPCGPGTIVTVPLEMIVTRLRLGFAGQLRRLAVTMPFAN</sequence>
<keyword evidence="2" id="KW-1185">Reference proteome</keyword>
<reference evidence="1" key="1">
    <citation type="submission" date="2023-03" db="EMBL/GenBank/DDBJ databases">
        <title>Massive genome expansion in bonnet fungi (Mycena s.s.) driven by repeated elements and novel gene families across ecological guilds.</title>
        <authorList>
            <consortium name="Lawrence Berkeley National Laboratory"/>
            <person name="Harder C.B."/>
            <person name="Miyauchi S."/>
            <person name="Viragh M."/>
            <person name="Kuo A."/>
            <person name="Thoen E."/>
            <person name="Andreopoulos B."/>
            <person name="Lu D."/>
            <person name="Skrede I."/>
            <person name="Drula E."/>
            <person name="Henrissat B."/>
            <person name="Morin E."/>
            <person name="Kohler A."/>
            <person name="Barry K."/>
            <person name="LaButti K."/>
            <person name="Morin E."/>
            <person name="Salamov A."/>
            <person name="Lipzen A."/>
            <person name="Mereny Z."/>
            <person name="Hegedus B."/>
            <person name="Baldrian P."/>
            <person name="Stursova M."/>
            <person name="Weitz H."/>
            <person name="Taylor A."/>
            <person name="Grigoriev I.V."/>
            <person name="Nagy L.G."/>
            <person name="Martin F."/>
            <person name="Kauserud H."/>
        </authorList>
    </citation>
    <scope>NUCLEOTIDE SEQUENCE</scope>
    <source>
        <strain evidence="1">CBHHK067</strain>
    </source>
</reference>
<name>A0AAD7GXN2_MYCRO</name>
<dbReference type="EMBL" id="JARKIE010000005">
    <property type="protein sequence ID" value="KAJ7707573.1"/>
    <property type="molecule type" value="Genomic_DNA"/>
</dbReference>
<dbReference type="Proteomes" id="UP001221757">
    <property type="component" value="Unassembled WGS sequence"/>
</dbReference>
<evidence type="ECO:0000313" key="1">
    <source>
        <dbReference type="EMBL" id="KAJ7707573.1"/>
    </source>
</evidence>
<proteinExistence type="predicted"/>
<organism evidence="1 2">
    <name type="scientific">Mycena rosella</name>
    <name type="common">Pink bonnet</name>
    <name type="synonym">Agaricus rosellus</name>
    <dbReference type="NCBI Taxonomy" id="1033263"/>
    <lineage>
        <taxon>Eukaryota</taxon>
        <taxon>Fungi</taxon>
        <taxon>Dikarya</taxon>
        <taxon>Basidiomycota</taxon>
        <taxon>Agaricomycotina</taxon>
        <taxon>Agaricomycetes</taxon>
        <taxon>Agaricomycetidae</taxon>
        <taxon>Agaricales</taxon>
        <taxon>Marasmiineae</taxon>
        <taxon>Mycenaceae</taxon>
        <taxon>Mycena</taxon>
    </lineage>
</organism>
<gene>
    <name evidence="1" type="ORF">B0H17DRAFT_1192049</name>
</gene>
<accession>A0AAD7GXN2</accession>
<evidence type="ECO:0000313" key="2">
    <source>
        <dbReference type="Proteomes" id="UP001221757"/>
    </source>
</evidence>